<keyword evidence="2" id="KW-1185">Reference proteome</keyword>
<dbReference type="PATRIC" id="fig|1232683.4.peg.3816"/>
<dbReference type="Proteomes" id="UP000028252">
    <property type="component" value="Unassembled WGS sequence"/>
</dbReference>
<evidence type="ECO:0000313" key="1">
    <source>
        <dbReference type="EMBL" id="KEA62214.1"/>
    </source>
</evidence>
<protein>
    <submittedName>
        <fullName evidence="1">Uncharacterized protein</fullName>
    </submittedName>
</protein>
<dbReference type="EMBL" id="JMQN01000057">
    <property type="protein sequence ID" value="KEA62214.1"/>
    <property type="molecule type" value="Genomic_DNA"/>
</dbReference>
<sequence>MAHINPNHLLFIRWAATQQLTQLMLKGCGVQTSKTDN</sequence>
<gene>
    <name evidence="1" type="ORF">ADIMK_3875</name>
</gene>
<evidence type="ECO:0000313" key="2">
    <source>
        <dbReference type="Proteomes" id="UP000028252"/>
    </source>
</evidence>
<dbReference type="AlphaFoldDB" id="A0A081FUK9"/>
<dbReference type="STRING" id="1232683.ADIMK_3875"/>
<organism evidence="1 2">
    <name type="scientific">Marinobacterium lacunae</name>
    <dbReference type="NCBI Taxonomy" id="1232683"/>
    <lineage>
        <taxon>Bacteria</taxon>
        <taxon>Pseudomonadati</taxon>
        <taxon>Pseudomonadota</taxon>
        <taxon>Gammaproteobacteria</taxon>
        <taxon>Oceanospirillales</taxon>
        <taxon>Oceanospirillaceae</taxon>
        <taxon>Marinobacterium</taxon>
    </lineage>
</organism>
<accession>A0A081FUK9</accession>
<name>A0A081FUK9_9GAMM</name>
<reference evidence="1 2" key="1">
    <citation type="submission" date="2014-04" db="EMBL/GenBank/DDBJ databases">
        <title>Marinobacterium kochiensis sp. nov., isolated from sediment sample collected from Kochi backwaters in Kerala, India.</title>
        <authorList>
            <person name="Singh A."/>
            <person name="Pinnaka A.K."/>
        </authorList>
    </citation>
    <scope>NUCLEOTIDE SEQUENCE [LARGE SCALE GENOMIC DNA]</scope>
    <source>
        <strain evidence="1 2">AK27</strain>
    </source>
</reference>
<proteinExistence type="predicted"/>
<comment type="caution">
    <text evidence="1">The sequence shown here is derived from an EMBL/GenBank/DDBJ whole genome shotgun (WGS) entry which is preliminary data.</text>
</comment>